<gene>
    <name evidence="1" type="ORF">LMG28688_04316</name>
</gene>
<reference evidence="1 2" key="1">
    <citation type="submission" date="2020-04" db="EMBL/GenBank/DDBJ databases">
        <authorList>
            <person name="De Canck E."/>
        </authorList>
    </citation>
    <scope>NUCLEOTIDE SEQUENCE [LARGE SCALE GENOMIC DNA]</scope>
    <source>
        <strain evidence="1 2">LMG 28688</strain>
    </source>
</reference>
<evidence type="ECO:0008006" key="3">
    <source>
        <dbReference type="Google" id="ProtNLM"/>
    </source>
</evidence>
<protein>
    <recommendedName>
        <fullName evidence="3">Type VI secretion system baseplate subunit TssF</fullName>
    </recommendedName>
</protein>
<dbReference type="PANTHER" id="PTHR35370:SF1">
    <property type="entry name" value="TYPE VI SECRETION SYSTEM COMPONENT TSSF1"/>
    <property type="match status" value="1"/>
</dbReference>
<dbReference type="Proteomes" id="UP000494119">
    <property type="component" value="Unassembled WGS sequence"/>
</dbReference>
<name>A0A6J5GF23_9BURK</name>
<organism evidence="1 2">
    <name type="scientific">Paraburkholderia caffeinitolerans</name>
    <dbReference type="NCBI Taxonomy" id="1723730"/>
    <lineage>
        <taxon>Bacteria</taxon>
        <taxon>Pseudomonadati</taxon>
        <taxon>Pseudomonadota</taxon>
        <taxon>Betaproteobacteria</taxon>
        <taxon>Burkholderiales</taxon>
        <taxon>Burkholderiaceae</taxon>
        <taxon>Paraburkholderia</taxon>
    </lineage>
</organism>
<dbReference type="EMBL" id="CADIKL010000023">
    <property type="protein sequence ID" value="CAB3796484.1"/>
    <property type="molecule type" value="Genomic_DNA"/>
</dbReference>
<dbReference type="PIRSF" id="PIRSF028304">
    <property type="entry name" value="UCP028304"/>
    <property type="match status" value="1"/>
</dbReference>
<sequence>MDDLIAFYERELGQLRASLAEFAERYPKVAARLSLSGQRSEDPQVERMIESAALLNARVSARLDDDVPEFTKPLLELAYPEYLRAFPSCTIACFENSPALAQLKKPAIVSRRTDLKTRTGEYRFKTAYDVTLAPLRIADAGYRLPAIAPAGVRLPEGTTGIMSIAFDALIEGMDLRRIVPDTVRVFVDDTPPVVAATMDALLQRALGAFVELDASGQWTALPQVPVSPAGFDDDDALIERADGRRSSFRLLLEYFAFPQKFDFLDIDLVTLLRGAGPHSRVSLHVPVRGLHPDSFAARALAQLRSASFRLSCTPAINLFPCPAEPVALKDIAAPLYPLVPQALASGQIAVWTVDAVRAVVQGAGGTSTMTVPGFESLAHHDGPRGPGTREPFFWTVERDERLPELLAGQDTLLSFMGLDGRLIELDGVEQIEADLRCTNRSLPAAIDPGAPAGDFAKIDGAPGSRVVMLRRPTASLPRPEKTGRYWNLVSMLSPGTFLLNQAGLPALRELLSGHVPQVSQPAAKQIDAIVGLASETAMEWIVEEPLSRLERGLRVRLSVDDSALAGYALSTFARVLESVFVRYACANSFVQLVFISAHNGSELARGRLLRGTSPLV</sequence>
<accession>A0A6J5GF23</accession>
<keyword evidence="2" id="KW-1185">Reference proteome</keyword>
<dbReference type="RefSeq" id="WP_175196630.1">
    <property type="nucleotide sequence ID" value="NZ_CADIKL010000023.1"/>
</dbReference>
<proteinExistence type="predicted"/>
<dbReference type="NCBIfam" id="TIGR03359">
    <property type="entry name" value="VI_chp_6"/>
    <property type="match status" value="1"/>
</dbReference>
<dbReference type="Pfam" id="PF05947">
    <property type="entry name" value="T6SS_TssF"/>
    <property type="match status" value="1"/>
</dbReference>
<evidence type="ECO:0000313" key="1">
    <source>
        <dbReference type="EMBL" id="CAB3796484.1"/>
    </source>
</evidence>
<dbReference type="InterPro" id="IPR010272">
    <property type="entry name" value="T6SS_TssF"/>
</dbReference>
<dbReference type="PANTHER" id="PTHR35370">
    <property type="entry name" value="CYTOPLASMIC PROTEIN-RELATED-RELATED"/>
    <property type="match status" value="1"/>
</dbReference>
<evidence type="ECO:0000313" key="2">
    <source>
        <dbReference type="Proteomes" id="UP000494119"/>
    </source>
</evidence>
<dbReference type="AlphaFoldDB" id="A0A6J5GF23"/>